<dbReference type="GO" id="GO:0008556">
    <property type="term" value="F:P-type potassium transmembrane transporter activity"/>
    <property type="evidence" value="ECO:0007669"/>
    <property type="project" value="InterPro"/>
</dbReference>
<accession>A0A935Q1M0</accession>
<comment type="caution">
    <text evidence="2">The sequence shown here is derived from an EMBL/GenBank/DDBJ whole genome shotgun (WGS) entry which is preliminary data.</text>
</comment>
<feature type="transmembrane region" description="Helical" evidence="1">
    <location>
        <begin position="6"/>
        <end position="25"/>
    </location>
</feature>
<dbReference type="EMBL" id="JADJMH010000019">
    <property type="protein sequence ID" value="MBK7676382.1"/>
    <property type="molecule type" value="Genomic_DNA"/>
</dbReference>
<evidence type="ECO:0000256" key="1">
    <source>
        <dbReference type="SAM" id="Phobius"/>
    </source>
</evidence>
<dbReference type="Pfam" id="PF09604">
    <property type="entry name" value="Potass_KdpF"/>
    <property type="match status" value="1"/>
</dbReference>
<dbReference type="NCBIfam" id="TIGR02115">
    <property type="entry name" value="potass_kdpF"/>
    <property type="match status" value="1"/>
</dbReference>
<evidence type="ECO:0000313" key="2">
    <source>
        <dbReference type="EMBL" id="MBK7676382.1"/>
    </source>
</evidence>
<dbReference type="Proteomes" id="UP000697998">
    <property type="component" value="Unassembled WGS sequence"/>
</dbReference>
<reference evidence="2 3" key="1">
    <citation type="submission" date="2020-10" db="EMBL/GenBank/DDBJ databases">
        <title>Connecting structure to function with the recovery of over 1000 high-quality activated sludge metagenome-assembled genomes encoding full-length rRNA genes using long-read sequencing.</title>
        <authorList>
            <person name="Singleton C.M."/>
            <person name="Petriglieri F."/>
            <person name="Kristensen J.M."/>
            <person name="Kirkegaard R.H."/>
            <person name="Michaelsen T.Y."/>
            <person name="Andersen M.H."/>
            <person name="Karst S.M."/>
            <person name="Dueholm M.S."/>
            <person name="Nielsen P.H."/>
            <person name="Albertsen M."/>
        </authorList>
    </citation>
    <scope>NUCLEOTIDE SEQUENCE [LARGE SCALE GENOMIC DNA]</scope>
    <source>
        <strain evidence="2">EsbW_18-Q3-R4-48_BATAC.285</strain>
    </source>
</reference>
<keyword evidence="1" id="KW-1133">Transmembrane helix</keyword>
<gene>
    <name evidence="2" type="primary">kdpF</name>
    <name evidence="2" type="ORF">IPJ27_17395</name>
</gene>
<name>A0A935Q1M0_9PROT</name>
<dbReference type="InterPro" id="IPR011726">
    <property type="entry name" value="KdpF"/>
</dbReference>
<keyword evidence="1" id="KW-0472">Membrane</keyword>
<proteinExistence type="predicted"/>
<dbReference type="GO" id="GO:0005886">
    <property type="term" value="C:plasma membrane"/>
    <property type="evidence" value="ECO:0007669"/>
    <property type="project" value="InterPro"/>
</dbReference>
<protein>
    <submittedName>
        <fullName evidence="2">K(+)-transporting ATPase subunit F</fullName>
    </submittedName>
</protein>
<evidence type="ECO:0000313" key="3">
    <source>
        <dbReference type="Proteomes" id="UP000697998"/>
    </source>
</evidence>
<sequence length="30" mass="3138">MSLLTLLAGISAAGLLIYLIAALLFPEDFS</sequence>
<organism evidence="2 3">
    <name type="scientific">Candidatus Accumulibacter proximus</name>
    <dbReference type="NCBI Taxonomy" id="2954385"/>
    <lineage>
        <taxon>Bacteria</taxon>
        <taxon>Pseudomonadati</taxon>
        <taxon>Pseudomonadota</taxon>
        <taxon>Betaproteobacteria</taxon>
        <taxon>Candidatus Accumulibacter</taxon>
    </lineage>
</organism>
<keyword evidence="1" id="KW-0812">Transmembrane</keyword>
<dbReference type="AlphaFoldDB" id="A0A935Q1M0"/>